<reference evidence="2" key="1">
    <citation type="journal article" date="2013" name="Nature">
        <title>Draft genome of the wheat A-genome progenitor Triticum urartu.</title>
        <authorList>
            <person name="Ling H.Q."/>
            <person name="Zhao S."/>
            <person name="Liu D."/>
            <person name="Wang J."/>
            <person name="Sun H."/>
            <person name="Zhang C."/>
            <person name="Fan H."/>
            <person name="Li D."/>
            <person name="Dong L."/>
            <person name="Tao Y."/>
            <person name="Gao C."/>
            <person name="Wu H."/>
            <person name="Li Y."/>
            <person name="Cui Y."/>
            <person name="Guo X."/>
            <person name="Zheng S."/>
            <person name="Wang B."/>
            <person name="Yu K."/>
            <person name="Liang Q."/>
            <person name="Yang W."/>
            <person name="Lou X."/>
            <person name="Chen J."/>
            <person name="Feng M."/>
            <person name="Jian J."/>
            <person name="Zhang X."/>
            <person name="Luo G."/>
            <person name="Jiang Y."/>
            <person name="Liu J."/>
            <person name="Wang Z."/>
            <person name="Sha Y."/>
            <person name="Zhang B."/>
            <person name="Wu H."/>
            <person name="Tang D."/>
            <person name="Shen Q."/>
            <person name="Xue P."/>
            <person name="Zou S."/>
            <person name="Wang X."/>
            <person name="Liu X."/>
            <person name="Wang F."/>
            <person name="Yang Y."/>
            <person name="An X."/>
            <person name="Dong Z."/>
            <person name="Zhang K."/>
            <person name="Zhang X."/>
            <person name="Luo M.C."/>
            <person name="Dvorak J."/>
            <person name="Tong Y."/>
            <person name="Wang J."/>
            <person name="Yang H."/>
            <person name="Li Z."/>
            <person name="Wang D."/>
            <person name="Zhang A."/>
            <person name="Wang J."/>
        </authorList>
    </citation>
    <scope>NUCLEOTIDE SEQUENCE</scope>
</reference>
<sequence length="62" mass="6397">MATVVCVPTPPTAACRAARLSLAPPPDQAHLRLTPTATTNGARPRSLHAMPTTLSLLLLPAS</sequence>
<organism evidence="2">
    <name type="scientific">Triticum urartu</name>
    <name type="common">Red wild einkorn</name>
    <name type="synonym">Crithodium urartu</name>
    <dbReference type="NCBI Taxonomy" id="4572"/>
    <lineage>
        <taxon>Eukaryota</taxon>
        <taxon>Viridiplantae</taxon>
        <taxon>Streptophyta</taxon>
        <taxon>Embryophyta</taxon>
        <taxon>Tracheophyta</taxon>
        <taxon>Spermatophyta</taxon>
        <taxon>Magnoliopsida</taxon>
        <taxon>Liliopsida</taxon>
        <taxon>Poales</taxon>
        <taxon>Poaceae</taxon>
        <taxon>BOP clade</taxon>
        <taxon>Pooideae</taxon>
        <taxon>Triticodae</taxon>
        <taxon>Triticeae</taxon>
        <taxon>Triticinae</taxon>
        <taxon>Triticum</taxon>
    </lineage>
</organism>
<evidence type="ECO:0000256" key="1">
    <source>
        <dbReference type="SAM" id="MobiDB-lite"/>
    </source>
</evidence>
<name>M7ZJV1_TRIUA</name>
<accession>M7ZJV1</accession>
<feature type="region of interest" description="Disordered" evidence="1">
    <location>
        <begin position="26"/>
        <end position="48"/>
    </location>
</feature>
<proteinExistence type="predicted"/>
<evidence type="ECO:0000313" key="2">
    <source>
        <dbReference type="EMBL" id="EMS59921.1"/>
    </source>
</evidence>
<gene>
    <name evidence="2" type="ORF">TRIUR3_15690</name>
</gene>
<protein>
    <submittedName>
        <fullName evidence="2">Uncharacterized protein</fullName>
    </submittedName>
</protein>
<dbReference type="AlphaFoldDB" id="M7ZJV1"/>
<dbReference type="EMBL" id="KD115293">
    <property type="protein sequence ID" value="EMS59921.1"/>
    <property type="molecule type" value="Genomic_DNA"/>
</dbReference>